<dbReference type="SMART" id="SM00744">
    <property type="entry name" value="RINGv"/>
    <property type="match status" value="1"/>
</dbReference>
<keyword evidence="4" id="KW-1133">Transmembrane helix</keyword>
<dbReference type="PANTHER" id="PTHR46158">
    <property type="entry name" value="OS02G0165000 PROTEIN"/>
    <property type="match status" value="1"/>
</dbReference>
<dbReference type="InterPro" id="IPR013083">
    <property type="entry name" value="Znf_RING/FYVE/PHD"/>
</dbReference>
<evidence type="ECO:0000313" key="6">
    <source>
        <dbReference type="EMBL" id="CAD7703245.1"/>
    </source>
</evidence>
<accession>A0A8S1JAK1</accession>
<sequence length="174" mass="19360">MSQSSDGLPTCLICLEPLRPEDFKSGGAITLKCQCQGNTALRHRSCAQEWARVKGDVNCDICHHPITNLPALPPPPPPPPRPENSTSRPLERLRQTEMKGLWFAVHYPRTTLLLTVFFVLLASTLFWAEMVALNGFFVGLIVLVGSPTMVALLLRVSRWDYASRTGTPPYAQYI</sequence>
<keyword evidence="4" id="KW-0812">Transmembrane</keyword>
<comment type="caution">
    <text evidence="6">The sequence shown here is derived from an EMBL/GenBank/DDBJ whole genome shotgun (WGS) entry which is preliminary data.</text>
</comment>
<gene>
    <name evidence="6" type="ORF">OSTQU699_LOCUS8602</name>
</gene>
<organism evidence="6 7">
    <name type="scientific">Ostreobium quekettii</name>
    <dbReference type="NCBI Taxonomy" id="121088"/>
    <lineage>
        <taxon>Eukaryota</taxon>
        <taxon>Viridiplantae</taxon>
        <taxon>Chlorophyta</taxon>
        <taxon>core chlorophytes</taxon>
        <taxon>Ulvophyceae</taxon>
        <taxon>TCBD clade</taxon>
        <taxon>Bryopsidales</taxon>
        <taxon>Ostreobineae</taxon>
        <taxon>Ostreobiaceae</taxon>
        <taxon>Ostreobium</taxon>
    </lineage>
</organism>
<feature type="transmembrane region" description="Helical" evidence="4">
    <location>
        <begin position="101"/>
        <end position="127"/>
    </location>
</feature>
<evidence type="ECO:0000256" key="2">
    <source>
        <dbReference type="ARBA" id="ARBA00022771"/>
    </source>
</evidence>
<feature type="transmembrane region" description="Helical" evidence="4">
    <location>
        <begin position="133"/>
        <end position="154"/>
    </location>
</feature>
<dbReference type="Pfam" id="PF12906">
    <property type="entry name" value="RINGv"/>
    <property type="match status" value="1"/>
</dbReference>
<evidence type="ECO:0000256" key="3">
    <source>
        <dbReference type="ARBA" id="ARBA00022833"/>
    </source>
</evidence>
<protein>
    <recommendedName>
        <fullName evidence="5">RING-CH-type domain-containing protein</fullName>
    </recommendedName>
</protein>
<evidence type="ECO:0000313" key="7">
    <source>
        <dbReference type="Proteomes" id="UP000708148"/>
    </source>
</evidence>
<dbReference type="PANTHER" id="PTHR46158:SF1">
    <property type="entry name" value="RING_U-BOX SUPERFAMILY PROTEIN"/>
    <property type="match status" value="1"/>
</dbReference>
<evidence type="ECO:0000256" key="4">
    <source>
        <dbReference type="SAM" id="Phobius"/>
    </source>
</evidence>
<dbReference type="EMBL" id="CAJHUC010002131">
    <property type="protein sequence ID" value="CAD7703245.1"/>
    <property type="molecule type" value="Genomic_DNA"/>
</dbReference>
<evidence type="ECO:0000256" key="1">
    <source>
        <dbReference type="ARBA" id="ARBA00022723"/>
    </source>
</evidence>
<keyword evidence="1" id="KW-0479">Metal-binding</keyword>
<dbReference type="SUPFAM" id="SSF57850">
    <property type="entry name" value="RING/U-box"/>
    <property type="match status" value="1"/>
</dbReference>
<dbReference type="PROSITE" id="PS51292">
    <property type="entry name" value="ZF_RING_CH"/>
    <property type="match status" value="1"/>
</dbReference>
<dbReference type="OrthoDB" id="435038at2759"/>
<reference evidence="6" key="1">
    <citation type="submission" date="2020-12" db="EMBL/GenBank/DDBJ databases">
        <authorList>
            <person name="Iha C."/>
        </authorList>
    </citation>
    <scope>NUCLEOTIDE SEQUENCE</scope>
</reference>
<dbReference type="InterPro" id="IPR011016">
    <property type="entry name" value="Znf_RING-CH"/>
</dbReference>
<keyword evidence="4" id="KW-0472">Membrane</keyword>
<feature type="domain" description="RING-CH-type" evidence="5">
    <location>
        <begin position="3"/>
        <end position="69"/>
    </location>
</feature>
<proteinExistence type="predicted"/>
<dbReference type="Proteomes" id="UP000708148">
    <property type="component" value="Unassembled WGS sequence"/>
</dbReference>
<name>A0A8S1JAK1_9CHLO</name>
<dbReference type="AlphaFoldDB" id="A0A8S1JAK1"/>
<evidence type="ECO:0000259" key="5">
    <source>
        <dbReference type="PROSITE" id="PS51292"/>
    </source>
</evidence>
<dbReference type="Gene3D" id="3.30.40.10">
    <property type="entry name" value="Zinc/RING finger domain, C3HC4 (zinc finger)"/>
    <property type="match status" value="1"/>
</dbReference>
<dbReference type="GO" id="GO:0008270">
    <property type="term" value="F:zinc ion binding"/>
    <property type="evidence" value="ECO:0007669"/>
    <property type="project" value="UniProtKB-KW"/>
</dbReference>
<keyword evidence="7" id="KW-1185">Reference proteome</keyword>
<keyword evidence="3" id="KW-0862">Zinc</keyword>
<keyword evidence="2" id="KW-0863">Zinc-finger</keyword>